<comment type="subcellular location">
    <subcellularLocation>
        <location evidence="1">Mitochondrion</location>
    </subcellularLocation>
</comment>
<reference evidence="10" key="1">
    <citation type="submission" date="2025-08" db="UniProtKB">
        <authorList>
            <consortium name="Ensembl"/>
        </authorList>
    </citation>
    <scope>IDENTIFICATION</scope>
</reference>
<dbReference type="Proteomes" id="UP000694545">
    <property type="component" value="Unplaced"/>
</dbReference>
<evidence type="ECO:0000256" key="8">
    <source>
        <dbReference type="SAM" id="MobiDB-lite"/>
    </source>
</evidence>
<evidence type="ECO:0000256" key="6">
    <source>
        <dbReference type="ARBA" id="ARBA00023128"/>
    </source>
</evidence>
<protein>
    <recommendedName>
        <fullName evidence="3">Ribosome-recycling factor, mitochondrial</fullName>
    </recommendedName>
    <alternativeName>
        <fullName evidence="7">Ribosome-releasing factor, mitochondrial</fullName>
    </alternativeName>
</protein>
<dbReference type="AlphaFoldDB" id="A0A8D2LYE6"/>
<dbReference type="PANTHER" id="PTHR20982">
    <property type="entry name" value="RIBOSOME RECYCLING FACTOR"/>
    <property type="match status" value="1"/>
</dbReference>
<dbReference type="GO" id="GO:0006412">
    <property type="term" value="P:translation"/>
    <property type="evidence" value="ECO:0007669"/>
    <property type="project" value="UniProtKB-KW"/>
</dbReference>
<dbReference type="Gene3D" id="3.30.1360.40">
    <property type="match status" value="1"/>
</dbReference>
<keyword evidence="5" id="KW-0809">Transit peptide</keyword>
<evidence type="ECO:0000313" key="10">
    <source>
        <dbReference type="Ensembl" id="ENSVKKP00000028099.1"/>
    </source>
</evidence>
<evidence type="ECO:0000256" key="3">
    <source>
        <dbReference type="ARBA" id="ARBA00020581"/>
    </source>
</evidence>
<feature type="region of interest" description="Disordered" evidence="8">
    <location>
        <begin position="309"/>
        <end position="370"/>
    </location>
</feature>
<keyword evidence="4" id="KW-0648">Protein biosynthesis</keyword>
<evidence type="ECO:0000256" key="1">
    <source>
        <dbReference type="ARBA" id="ARBA00004173"/>
    </source>
</evidence>
<dbReference type="InterPro" id="IPR002661">
    <property type="entry name" value="Ribosome_recyc_fac"/>
</dbReference>
<dbReference type="InterPro" id="IPR023584">
    <property type="entry name" value="Ribosome_recyc_fac_dom"/>
</dbReference>
<accession>A0A8D2LYE6</accession>
<keyword evidence="6" id="KW-0496">Mitochondrion</keyword>
<dbReference type="PANTHER" id="PTHR20982:SF3">
    <property type="entry name" value="MITOCHONDRIAL RIBOSOME RECYCLING FACTOR PSEUDO 1"/>
    <property type="match status" value="1"/>
</dbReference>
<gene>
    <name evidence="10" type="primary">MRRF</name>
</gene>
<feature type="compositionally biased region" description="Gly residues" evidence="8">
    <location>
        <begin position="329"/>
        <end position="338"/>
    </location>
</feature>
<sequence length="482" mass="51297">MAGPLRCLRQLPLLLRRPFLGVAGPSSRAPLELAGPRASWAGQMVQARHLATKKAKAKGKAQLRVNINPSLVEDIIDLEEVSEEMHSVVKALQEEFSKNVSIRTSPGALDHLTVQTKDGKFPLNQLAQVSVRSSQLIVVNMSSFPESTAAAIKAIRESGLNLNPEADGSIIRVPIPKVTREYRENLAGVAKQFTNKAKESLRKVRSQAVSQARKTKGTVSEDTLRLVEKQVGLGGGGLLPGQHSLAHTPGALCRVASGRLGWGTGAGPGGPSRHSHRPALWRSRVLRLPAHGDCPFVRPSVYGNAGQTVCSPRPKCATGPADGRRHDGGNGQAAGGEDQGAAWVAPAGQAPSCQRARGMPNRRVRGCSSEPGQKIRRTLCSDRLQACSFSWPRQTAAWAARPDVRTRRPCCLCSAGTTAPAGGARGAALLSGRRQPGALVLSGTVREPLPQPACRVRGERTWEAAGTSSAVLRLAIKRIRSH</sequence>
<evidence type="ECO:0000256" key="5">
    <source>
        <dbReference type="ARBA" id="ARBA00022946"/>
    </source>
</evidence>
<evidence type="ECO:0000313" key="11">
    <source>
        <dbReference type="Proteomes" id="UP000694545"/>
    </source>
</evidence>
<feature type="domain" description="Ribosome recycling factor" evidence="9">
    <location>
        <begin position="92"/>
        <end position="231"/>
    </location>
</feature>
<reference evidence="10" key="2">
    <citation type="submission" date="2025-09" db="UniProtKB">
        <authorList>
            <consortium name="Ensembl"/>
        </authorList>
    </citation>
    <scope>IDENTIFICATION</scope>
</reference>
<dbReference type="SUPFAM" id="SSF55194">
    <property type="entry name" value="Ribosome recycling factor, RRF"/>
    <property type="match status" value="1"/>
</dbReference>
<dbReference type="Pfam" id="PF01765">
    <property type="entry name" value="RRF"/>
    <property type="match status" value="1"/>
</dbReference>
<name>A0A8D2LYE6_VARKO</name>
<dbReference type="GO" id="GO:0005739">
    <property type="term" value="C:mitochondrion"/>
    <property type="evidence" value="ECO:0007669"/>
    <property type="project" value="UniProtKB-SubCell"/>
</dbReference>
<evidence type="ECO:0000256" key="7">
    <source>
        <dbReference type="ARBA" id="ARBA00033107"/>
    </source>
</evidence>
<evidence type="ECO:0000259" key="9">
    <source>
        <dbReference type="Pfam" id="PF01765"/>
    </source>
</evidence>
<organism evidence="10 11">
    <name type="scientific">Varanus komodoensis</name>
    <name type="common">Komodo dragon</name>
    <dbReference type="NCBI Taxonomy" id="61221"/>
    <lineage>
        <taxon>Eukaryota</taxon>
        <taxon>Metazoa</taxon>
        <taxon>Chordata</taxon>
        <taxon>Craniata</taxon>
        <taxon>Vertebrata</taxon>
        <taxon>Euteleostomi</taxon>
        <taxon>Lepidosauria</taxon>
        <taxon>Squamata</taxon>
        <taxon>Bifurcata</taxon>
        <taxon>Unidentata</taxon>
        <taxon>Episquamata</taxon>
        <taxon>Toxicofera</taxon>
        <taxon>Anguimorpha</taxon>
        <taxon>Paleoanguimorpha</taxon>
        <taxon>Varanoidea</taxon>
        <taxon>Varanidae</taxon>
        <taxon>Varanus</taxon>
    </lineage>
</organism>
<dbReference type="Gene3D" id="1.10.132.20">
    <property type="entry name" value="Ribosome-recycling factor"/>
    <property type="match status" value="1"/>
</dbReference>
<keyword evidence="11" id="KW-1185">Reference proteome</keyword>
<evidence type="ECO:0000256" key="4">
    <source>
        <dbReference type="ARBA" id="ARBA00022917"/>
    </source>
</evidence>
<proteinExistence type="inferred from homology"/>
<evidence type="ECO:0000256" key="2">
    <source>
        <dbReference type="ARBA" id="ARBA00005912"/>
    </source>
</evidence>
<dbReference type="Ensembl" id="ENSVKKT00000028774.1">
    <property type="protein sequence ID" value="ENSVKKP00000028099.1"/>
    <property type="gene ID" value="ENSVKKG00000018210.1"/>
</dbReference>
<dbReference type="GO" id="GO:0043023">
    <property type="term" value="F:ribosomal large subunit binding"/>
    <property type="evidence" value="ECO:0007669"/>
    <property type="project" value="TreeGrafter"/>
</dbReference>
<comment type="similarity">
    <text evidence="2">Belongs to the RRF family.</text>
</comment>
<dbReference type="InterPro" id="IPR036191">
    <property type="entry name" value="RRF_sf"/>
</dbReference>
<dbReference type="FunFam" id="3.30.1360.40:FF:000007">
    <property type="entry name" value="ribosome-recycling factor, mitochondrial isoform X1"/>
    <property type="match status" value="1"/>
</dbReference>